<feature type="domain" description="Glutamine amidotransferase" evidence="5">
    <location>
        <begin position="8"/>
        <end position="190"/>
    </location>
</feature>
<dbReference type="Pfam" id="PF00117">
    <property type="entry name" value="GATase"/>
    <property type="match status" value="1"/>
</dbReference>
<dbReference type="GO" id="GO:0000162">
    <property type="term" value="P:L-tryptophan biosynthetic process"/>
    <property type="evidence" value="ECO:0007669"/>
    <property type="project" value="TreeGrafter"/>
</dbReference>
<dbReference type="GO" id="GO:0008153">
    <property type="term" value="P:4-aminobenzoate biosynthetic process"/>
    <property type="evidence" value="ECO:0007669"/>
    <property type="project" value="TreeGrafter"/>
</dbReference>
<sequence length="693" mass="73668">MSGQQRILLVDNHDSYTYNLFQLLAEVTGDEPVVVRNDDPAFDRRDLAGFAAVVVSPGPGHPGVARDFGVSAEVLRAAEVPVLGVCLGHQGIALGEGAPVVRAPAARHGFVDRIRHTGAGPFAGLPQDFEAVRYHSLCVPEPLPESLEAVAWASDGVVMGLRHRHRPLWGVQFHPESVASAHGRDLLRAFAELAGVPVRPAPARAPGRASGVQAPPVRVDPPVLEVLTRVLEREVDTEAAFLRLHAGAARAFWLDSASAAGGRGRFSFLGAPDGPLAEVLRHRVGEEPGAGFLRHLGGRLARRRLDPADLPAELPFGLVGGYVGYFGYELRAELGSPTSRRAGPPDALWMFADRLVVVDHAGGRTWAVALVERAAGAPARAAAQRWLADTCAVLEGLPEAVAPTPLELPDVDCEPWLRRERAGYLADVAAAREALLAGESYEVCLTDEAVVPAEGGPGDGLGVYRRLRRTNPAPYSAYLRCDEVEIACSSPERFLTVDASGVVESSPIKGTAPRSAHPEEDERLRAELATAPKTRAESLMIVDLVRNDLGRVCEVGSVTVPRLMTTESYATVHQLVSTVRGRLRPGATALDAVAASFPPGSMTGAPKERTMEIIDALEGRARGPYSGALGYLSCTGAADLNVVIRTLVRDGASWRVGAGGAIVLDSDPEEEFAEMLLKAAAPLRAVLGAERRE</sequence>
<reference evidence="8 9" key="1">
    <citation type="submission" date="2018-02" db="EMBL/GenBank/DDBJ databases">
        <title>Genomic Encyclopedia of Archaeal and Bacterial Type Strains, Phase II (KMG-II): from individual species to whole genera.</title>
        <authorList>
            <person name="Goeker M."/>
        </authorList>
    </citation>
    <scope>NUCLEOTIDE SEQUENCE [LARGE SCALE GENOMIC DNA]</scope>
    <source>
        <strain evidence="8 9">DSM 22857</strain>
    </source>
</reference>
<dbReference type="GO" id="GO:0009396">
    <property type="term" value="P:folic acid-containing compound biosynthetic process"/>
    <property type="evidence" value="ECO:0007669"/>
    <property type="project" value="InterPro"/>
</dbReference>
<name>A0A2S6IIW0_9ACTN</name>
<dbReference type="GO" id="GO:0046820">
    <property type="term" value="F:4-amino-4-deoxychorismate synthase activity"/>
    <property type="evidence" value="ECO:0007669"/>
    <property type="project" value="UniProtKB-EC"/>
</dbReference>
<dbReference type="EMBL" id="PTJD01000008">
    <property type="protein sequence ID" value="PPK94131.1"/>
    <property type="molecule type" value="Genomic_DNA"/>
</dbReference>
<keyword evidence="4" id="KW-0315">Glutamine amidotransferase</keyword>
<evidence type="ECO:0000256" key="3">
    <source>
        <dbReference type="ARBA" id="ARBA00022679"/>
    </source>
</evidence>
<evidence type="ECO:0000313" key="9">
    <source>
        <dbReference type="Proteomes" id="UP000239485"/>
    </source>
</evidence>
<keyword evidence="9" id="KW-1185">Reference proteome</keyword>
<keyword evidence="3" id="KW-0808">Transferase</keyword>
<dbReference type="InterPro" id="IPR006221">
    <property type="entry name" value="TrpG/PapA_dom"/>
</dbReference>
<dbReference type="RefSeq" id="WP_104433093.1">
    <property type="nucleotide sequence ID" value="NZ_PTJD01000008.1"/>
</dbReference>
<evidence type="ECO:0000259" key="6">
    <source>
        <dbReference type="Pfam" id="PF00425"/>
    </source>
</evidence>
<feature type="domain" description="Chorismate-utilising enzyme C-terminal" evidence="6">
    <location>
        <begin position="421"/>
        <end position="678"/>
    </location>
</feature>
<dbReference type="InterPro" id="IPR006805">
    <property type="entry name" value="Anth_synth_I_N"/>
</dbReference>
<dbReference type="PANTHER" id="PTHR11236:SF18">
    <property type="entry name" value="AMINODEOXYCHORISMATE SYNTHASE"/>
    <property type="match status" value="1"/>
</dbReference>
<organism evidence="8 9">
    <name type="scientific">Kineococcus xinjiangensis</name>
    <dbReference type="NCBI Taxonomy" id="512762"/>
    <lineage>
        <taxon>Bacteria</taxon>
        <taxon>Bacillati</taxon>
        <taxon>Actinomycetota</taxon>
        <taxon>Actinomycetes</taxon>
        <taxon>Kineosporiales</taxon>
        <taxon>Kineosporiaceae</taxon>
        <taxon>Kineococcus</taxon>
    </lineage>
</organism>
<protein>
    <recommendedName>
        <fullName evidence="2">aminodeoxychorismate synthase</fullName>
        <ecNumber evidence="2">2.6.1.85</ecNumber>
    </recommendedName>
</protein>
<dbReference type="EC" id="2.6.1.85" evidence="2"/>
<dbReference type="NCBIfam" id="TIGR00566">
    <property type="entry name" value="trpG_papA"/>
    <property type="match status" value="1"/>
</dbReference>
<evidence type="ECO:0000259" key="7">
    <source>
        <dbReference type="Pfam" id="PF04715"/>
    </source>
</evidence>
<dbReference type="PRINTS" id="PR00097">
    <property type="entry name" value="ANTSNTHASEII"/>
</dbReference>
<evidence type="ECO:0000313" key="8">
    <source>
        <dbReference type="EMBL" id="PPK94131.1"/>
    </source>
</evidence>
<evidence type="ECO:0000256" key="2">
    <source>
        <dbReference type="ARBA" id="ARBA00013139"/>
    </source>
</evidence>
<dbReference type="PANTHER" id="PTHR11236">
    <property type="entry name" value="AMINOBENZOATE/ANTHRANILATE SYNTHASE"/>
    <property type="match status" value="1"/>
</dbReference>
<dbReference type="NCBIfam" id="TIGR00553">
    <property type="entry name" value="pabB"/>
    <property type="match status" value="1"/>
</dbReference>
<dbReference type="Gene3D" id="3.40.50.880">
    <property type="match status" value="1"/>
</dbReference>
<dbReference type="PROSITE" id="PS51273">
    <property type="entry name" value="GATASE_TYPE_1"/>
    <property type="match status" value="1"/>
</dbReference>
<evidence type="ECO:0000256" key="1">
    <source>
        <dbReference type="ARBA" id="ARBA00005970"/>
    </source>
</evidence>
<dbReference type="SUPFAM" id="SSF56322">
    <property type="entry name" value="ADC synthase"/>
    <property type="match status" value="1"/>
</dbReference>
<comment type="caution">
    <text evidence="8">The sequence shown here is derived from an EMBL/GenBank/DDBJ whole genome shotgun (WGS) entry which is preliminary data.</text>
</comment>
<dbReference type="OrthoDB" id="3518032at2"/>
<gene>
    <name evidence="8" type="ORF">CLV92_10829</name>
</gene>
<dbReference type="PRINTS" id="PR00099">
    <property type="entry name" value="CPSGATASE"/>
</dbReference>
<dbReference type="CDD" id="cd01743">
    <property type="entry name" value="GATase1_Anthranilate_Synthase"/>
    <property type="match status" value="1"/>
</dbReference>
<comment type="similarity">
    <text evidence="1">In the C-terminal section; belongs to the anthranilate synthase component I family.</text>
</comment>
<evidence type="ECO:0000256" key="4">
    <source>
        <dbReference type="ARBA" id="ARBA00022962"/>
    </source>
</evidence>
<dbReference type="GO" id="GO:0005737">
    <property type="term" value="C:cytoplasm"/>
    <property type="evidence" value="ECO:0007669"/>
    <property type="project" value="TreeGrafter"/>
</dbReference>
<dbReference type="Proteomes" id="UP000239485">
    <property type="component" value="Unassembled WGS sequence"/>
</dbReference>
<evidence type="ECO:0000259" key="5">
    <source>
        <dbReference type="Pfam" id="PF00117"/>
    </source>
</evidence>
<dbReference type="Gene3D" id="3.60.120.10">
    <property type="entry name" value="Anthranilate synthase"/>
    <property type="match status" value="1"/>
</dbReference>
<accession>A0A2S6IIW0</accession>
<dbReference type="InterPro" id="IPR005802">
    <property type="entry name" value="ADC_synth_comp_1"/>
</dbReference>
<dbReference type="PRINTS" id="PR00096">
    <property type="entry name" value="GATASE"/>
</dbReference>
<dbReference type="SUPFAM" id="SSF52317">
    <property type="entry name" value="Class I glutamine amidotransferase-like"/>
    <property type="match status" value="1"/>
</dbReference>
<dbReference type="InterPro" id="IPR029062">
    <property type="entry name" value="Class_I_gatase-like"/>
</dbReference>
<proteinExistence type="inferred from homology"/>
<dbReference type="InterPro" id="IPR017926">
    <property type="entry name" value="GATASE"/>
</dbReference>
<dbReference type="InterPro" id="IPR005801">
    <property type="entry name" value="ADC_synthase"/>
</dbReference>
<dbReference type="AlphaFoldDB" id="A0A2S6IIW0"/>
<dbReference type="InterPro" id="IPR019999">
    <property type="entry name" value="Anth_synth_I-like"/>
</dbReference>
<dbReference type="InterPro" id="IPR015890">
    <property type="entry name" value="Chorismate_C"/>
</dbReference>
<dbReference type="Pfam" id="PF00425">
    <property type="entry name" value="Chorismate_bind"/>
    <property type="match status" value="1"/>
</dbReference>
<feature type="domain" description="Anthranilate synthase component I N-terminal" evidence="7">
    <location>
        <begin position="236"/>
        <end position="362"/>
    </location>
</feature>
<dbReference type="Pfam" id="PF04715">
    <property type="entry name" value="Anth_synt_I_N"/>
    <property type="match status" value="1"/>
</dbReference>